<dbReference type="PROSITE" id="PS00622">
    <property type="entry name" value="HTH_LUXR_1"/>
    <property type="match status" value="1"/>
</dbReference>
<dbReference type="Pfam" id="PF00196">
    <property type="entry name" value="GerE"/>
    <property type="match status" value="1"/>
</dbReference>
<dbReference type="PRINTS" id="PR00038">
    <property type="entry name" value="HTHLUXR"/>
</dbReference>
<dbReference type="Gene3D" id="3.30.450.80">
    <property type="entry name" value="Transcription factor LuxR-like, autoinducer-binding domain"/>
    <property type="match status" value="1"/>
</dbReference>
<evidence type="ECO:0000256" key="3">
    <source>
        <dbReference type="ARBA" id="ARBA00023163"/>
    </source>
</evidence>
<dbReference type="InterPro" id="IPR036388">
    <property type="entry name" value="WH-like_DNA-bd_sf"/>
</dbReference>
<dbReference type="SUPFAM" id="SSF46894">
    <property type="entry name" value="C-terminal effector domain of the bipartite response regulators"/>
    <property type="match status" value="1"/>
</dbReference>
<keyword evidence="1" id="KW-0805">Transcription regulation</keyword>
<dbReference type="PANTHER" id="PTHR44688">
    <property type="entry name" value="DNA-BINDING TRANSCRIPTIONAL ACTIVATOR DEVR_DOSR"/>
    <property type="match status" value="1"/>
</dbReference>
<dbReference type="InterPro" id="IPR005143">
    <property type="entry name" value="TF_LuxR_autoind-bd_dom"/>
</dbReference>
<dbReference type="PROSITE" id="PS50043">
    <property type="entry name" value="HTH_LUXR_2"/>
    <property type="match status" value="1"/>
</dbReference>
<dbReference type="GO" id="GO:0006355">
    <property type="term" value="P:regulation of DNA-templated transcription"/>
    <property type="evidence" value="ECO:0007669"/>
    <property type="project" value="InterPro"/>
</dbReference>
<dbReference type="PANTHER" id="PTHR44688:SF25">
    <property type="entry name" value="HTH LUXR-TYPE DOMAIN-CONTAINING PROTEIN"/>
    <property type="match status" value="1"/>
</dbReference>
<keyword evidence="6" id="KW-1185">Reference proteome</keyword>
<evidence type="ECO:0000256" key="2">
    <source>
        <dbReference type="ARBA" id="ARBA00023125"/>
    </source>
</evidence>
<keyword evidence="3" id="KW-0804">Transcription</keyword>
<dbReference type="AlphaFoldDB" id="A0A1I4EC85"/>
<reference evidence="5 6" key="1">
    <citation type="submission" date="2016-10" db="EMBL/GenBank/DDBJ databases">
        <authorList>
            <person name="Varghese N."/>
            <person name="Submissions S."/>
        </authorList>
    </citation>
    <scope>NUCLEOTIDE SEQUENCE [LARGE SCALE GENOMIC DNA]</scope>
    <source>
        <strain evidence="5 6">DSM 21822</strain>
    </source>
</reference>
<dbReference type="GO" id="GO:0003677">
    <property type="term" value="F:DNA binding"/>
    <property type="evidence" value="ECO:0007669"/>
    <property type="project" value="UniProtKB-KW"/>
</dbReference>
<dbReference type="Proteomes" id="UP000323300">
    <property type="component" value="Unassembled WGS sequence"/>
</dbReference>
<evidence type="ECO:0000256" key="1">
    <source>
        <dbReference type="ARBA" id="ARBA00023015"/>
    </source>
</evidence>
<feature type="domain" description="HTH luxR-type" evidence="4">
    <location>
        <begin position="175"/>
        <end position="240"/>
    </location>
</feature>
<sequence>MHMEDETFLELAAAISKVDAARSSEAALQAFQSALERYGFRHFLITGLPVPHDKQWHREILCDAWPREWYLRYLKQGHFLHDPCAAWSRHMARPFLWRQLPERRMTARGRRVMEEAAEFGMKDGICVPIHTPLCGPAVVTAASDRIEVPPASFCLIETLCVHTFRILGGLEEKDRVEQGPLLTPREREILQWSAGGKVADDIACILGITRNTVESHQRNIRDKLDAINVAHAIVKALRRQEIQI</sequence>
<dbReference type="Gene3D" id="1.10.10.10">
    <property type="entry name" value="Winged helix-like DNA-binding domain superfamily/Winged helix DNA-binding domain"/>
    <property type="match status" value="1"/>
</dbReference>
<accession>A0A1I4EC85</accession>
<dbReference type="InterPro" id="IPR000792">
    <property type="entry name" value="Tscrpt_reg_LuxR_C"/>
</dbReference>
<evidence type="ECO:0000313" key="6">
    <source>
        <dbReference type="Proteomes" id="UP000323300"/>
    </source>
</evidence>
<evidence type="ECO:0000259" key="4">
    <source>
        <dbReference type="PROSITE" id="PS50043"/>
    </source>
</evidence>
<evidence type="ECO:0000313" key="5">
    <source>
        <dbReference type="EMBL" id="SFL03365.1"/>
    </source>
</evidence>
<dbReference type="EMBL" id="FOSL01000025">
    <property type="protein sequence ID" value="SFL03365.1"/>
    <property type="molecule type" value="Genomic_DNA"/>
</dbReference>
<proteinExistence type="predicted"/>
<dbReference type="InterPro" id="IPR036693">
    <property type="entry name" value="TF_LuxR_autoind-bd_dom_sf"/>
</dbReference>
<dbReference type="Pfam" id="PF03472">
    <property type="entry name" value="Autoind_bind"/>
    <property type="match status" value="1"/>
</dbReference>
<name>A0A1I4EC85_9HYPH</name>
<keyword evidence="2" id="KW-0238">DNA-binding</keyword>
<dbReference type="InterPro" id="IPR016032">
    <property type="entry name" value="Sig_transdc_resp-reg_C-effctor"/>
</dbReference>
<dbReference type="SUPFAM" id="SSF75516">
    <property type="entry name" value="Pheromone-binding domain of LuxR-like quorum-sensing transcription factors"/>
    <property type="match status" value="1"/>
</dbReference>
<organism evidence="5 6">
    <name type="scientific">Neomesorhizobium albiziae</name>
    <dbReference type="NCBI Taxonomy" id="335020"/>
    <lineage>
        <taxon>Bacteria</taxon>
        <taxon>Pseudomonadati</taxon>
        <taxon>Pseudomonadota</taxon>
        <taxon>Alphaproteobacteria</taxon>
        <taxon>Hyphomicrobiales</taxon>
        <taxon>Phyllobacteriaceae</taxon>
        <taxon>Neomesorhizobium</taxon>
    </lineage>
</organism>
<gene>
    <name evidence="5" type="ORF">SAMN04488498_12511</name>
</gene>
<dbReference type="CDD" id="cd06170">
    <property type="entry name" value="LuxR_C_like"/>
    <property type="match status" value="1"/>
</dbReference>
<protein>
    <submittedName>
        <fullName evidence="5">LuxR family transcriptional regulator, quorum sensing-dependent transcriptional regulator</fullName>
    </submittedName>
</protein>
<dbReference type="SMART" id="SM00421">
    <property type="entry name" value="HTH_LUXR"/>
    <property type="match status" value="1"/>
</dbReference>